<accession>A0ABP4QCD0</accession>
<dbReference type="Proteomes" id="UP001500190">
    <property type="component" value="Unassembled WGS sequence"/>
</dbReference>
<sequence>MASFDLLDETTATGSHAIDREYLLWLQQQSWHDLDLERLRRSPAPSQLFSLDEAAKRLGVQRSALRPDGLRKAAILPRRRRTPLRARRRTVL</sequence>
<name>A0ABP4QCD0_9ACTN</name>
<protein>
    <submittedName>
        <fullName evidence="1">Uncharacterized protein</fullName>
    </submittedName>
</protein>
<evidence type="ECO:0000313" key="2">
    <source>
        <dbReference type="Proteomes" id="UP001500190"/>
    </source>
</evidence>
<proteinExistence type="predicted"/>
<reference evidence="2" key="1">
    <citation type="journal article" date="2019" name="Int. J. Syst. Evol. Microbiol.">
        <title>The Global Catalogue of Microorganisms (GCM) 10K type strain sequencing project: providing services to taxonomists for standard genome sequencing and annotation.</title>
        <authorList>
            <consortium name="The Broad Institute Genomics Platform"/>
            <consortium name="The Broad Institute Genome Sequencing Center for Infectious Disease"/>
            <person name="Wu L."/>
            <person name="Ma J."/>
        </authorList>
    </citation>
    <scope>NUCLEOTIDE SEQUENCE [LARGE SCALE GENOMIC DNA]</scope>
    <source>
        <strain evidence="2">JCM 14304</strain>
    </source>
</reference>
<dbReference type="EMBL" id="BAAAND010000009">
    <property type="protein sequence ID" value="GAA1602815.1"/>
    <property type="molecule type" value="Genomic_DNA"/>
</dbReference>
<keyword evidence="2" id="KW-1185">Reference proteome</keyword>
<organism evidence="1 2">
    <name type="scientific">Kribbella karoonensis</name>
    <dbReference type="NCBI Taxonomy" id="324851"/>
    <lineage>
        <taxon>Bacteria</taxon>
        <taxon>Bacillati</taxon>
        <taxon>Actinomycetota</taxon>
        <taxon>Actinomycetes</taxon>
        <taxon>Propionibacteriales</taxon>
        <taxon>Kribbellaceae</taxon>
        <taxon>Kribbella</taxon>
    </lineage>
</organism>
<evidence type="ECO:0000313" key="1">
    <source>
        <dbReference type="EMBL" id="GAA1602815.1"/>
    </source>
</evidence>
<gene>
    <name evidence="1" type="ORF">GCM10009742_58920</name>
</gene>
<comment type="caution">
    <text evidence="1">The sequence shown here is derived from an EMBL/GenBank/DDBJ whole genome shotgun (WGS) entry which is preliminary data.</text>
</comment>